<dbReference type="GO" id="GO:0003796">
    <property type="term" value="F:lysozyme activity"/>
    <property type="evidence" value="ECO:0007669"/>
    <property type="project" value="UniProtKB-EC"/>
</dbReference>
<evidence type="ECO:0000256" key="1">
    <source>
        <dbReference type="ARBA" id="ARBA00022529"/>
    </source>
</evidence>
<comment type="similarity">
    <text evidence="3">Belongs to the glycosyl hydrolase 24 family.</text>
</comment>
<dbReference type="GO" id="GO:0009253">
    <property type="term" value="P:peptidoglycan catabolic process"/>
    <property type="evidence" value="ECO:0007669"/>
    <property type="project" value="InterPro"/>
</dbReference>
<dbReference type="EMBL" id="FAVB01000005">
    <property type="protein sequence ID" value="CUU87979.1"/>
    <property type="molecule type" value="Genomic_DNA"/>
</dbReference>
<keyword evidence="3" id="KW-0326">Glycosidase</keyword>
<evidence type="ECO:0000313" key="4">
    <source>
        <dbReference type="EMBL" id="CUU87979.1"/>
    </source>
</evidence>
<dbReference type="SUPFAM" id="SSF53955">
    <property type="entry name" value="Lysozyme-like"/>
    <property type="match status" value="1"/>
</dbReference>
<dbReference type="AlphaFoldDB" id="A0A0S4SNH5"/>
<dbReference type="Gene3D" id="1.10.530.40">
    <property type="match status" value="1"/>
</dbReference>
<gene>
    <name evidence="4" type="ORF">ERS686654_01832</name>
</gene>
<dbReference type="GO" id="GO:0031640">
    <property type="term" value="P:killing of cells of another organism"/>
    <property type="evidence" value="ECO:0007669"/>
    <property type="project" value="UniProtKB-KW"/>
</dbReference>
<proteinExistence type="inferred from homology"/>
<evidence type="ECO:0000256" key="3">
    <source>
        <dbReference type="RuleBase" id="RU003788"/>
    </source>
</evidence>
<evidence type="ECO:0000313" key="5">
    <source>
        <dbReference type="Proteomes" id="UP000052237"/>
    </source>
</evidence>
<keyword evidence="3" id="KW-0378">Hydrolase</keyword>
<name>A0A0S4SNH5_CAMHY</name>
<dbReference type="GO" id="GO:0042742">
    <property type="term" value="P:defense response to bacterium"/>
    <property type="evidence" value="ECO:0007669"/>
    <property type="project" value="UniProtKB-KW"/>
</dbReference>
<comment type="catalytic activity">
    <reaction evidence="3">
        <text>Hydrolysis of (1-&gt;4)-beta-linkages between N-acetylmuramic acid and N-acetyl-D-glucosamine residues in a peptidoglycan and between N-acetyl-D-glucosamine residues in chitodextrins.</text>
        <dbReference type="EC" id="3.2.1.17"/>
    </reaction>
</comment>
<dbReference type="PRINTS" id="PR00684">
    <property type="entry name" value="T4LYSOZYME"/>
</dbReference>
<accession>A0A0S4SNH5</accession>
<dbReference type="PANTHER" id="PTHR37406">
    <property type="entry name" value="T4-TYPE LYSOZYME 1-RELATED"/>
    <property type="match status" value="1"/>
</dbReference>
<evidence type="ECO:0000256" key="2">
    <source>
        <dbReference type="ARBA" id="ARBA00022638"/>
    </source>
</evidence>
<organism evidence="4 5">
    <name type="scientific">Campylobacter hyointestinalis subsp. hyointestinalis</name>
    <dbReference type="NCBI Taxonomy" id="91352"/>
    <lineage>
        <taxon>Bacteria</taxon>
        <taxon>Pseudomonadati</taxon>
        <taxon>Campylobacterota</taxon>
        <taxon>Epsilonproteobacteria</taxon>
        <taxon>Campylobacterales</taxon>
        <taxon>Campylobacteraceae</taxon>
        <taxon>Campylobacter</taxon>
    </lineage>
</organism>
<keyword evidence="1 3" id="KW-0929">Antimicrobial</keyword>
<keyword evidence="2 3" id="KW-0081">Bacteriolytic enzyme</keyword>
<dbReference type="InterPro" id="IPR002196">
    <property type="entry name" value="Glyco_hydro_24"/>
</dbReference>
<reference evidence="4 5" key="1">
    <citation type="submission" date="2015-11" db="EMBL/GenBank/DDBJ databases">
        <authorList>
            <consortium name="Pathogen Informatics"/>
        </authorList>
    </citation>
    <scope>NUCLEOTIDE SEQUENCE [LARGE SCALE GENOMIC DNA]</scope>
    <source>
        <strain evidence="4 5">006A-0059</strain>
    </source>
</reference>
<dbReference type="Proteomes" id="UP000052237">
    <property type="component" value="Unassembled WGS sequence"/>
</dbReference>
<dbReference type="EC" id="3.2.1.17" evidence="3"/>
<dbReference type="RefSeq" id="WP_059435379.1">
    <property type="nucleotide sequence ID" value="NZ_FAVB01000005.1"/>
</dbReference>
<dbReference type="Pfam" id="PF00959">
    <property type="entry name" value="Phage_lysozyme"/>
    <property type="match status" value="1"/>
</dbReference>
<protein>
    <recommendedName>
        <fullName evidence="3">Lysozyme</fullName>
        <ecNumber evidence="3">3.2.1.17</ecNumber>
    </recommendedName>
</protein>
<comment type="caution">
    <text evidence="4">The sequence shown here is derived from an EMBL/GenBank/DDBJ whole genome shotgun (WGS) entry which is preliminary data.</text>
</comment>
<dbReference type="GO" id="GO:0016998">
    <property type="term" value="P:cell wall macromolecule catabolic process"/>
    <property type="evidence" value="ECO:0007669"/>
    <property type="project" value="InterPro"/>
</dbReference>
<keyword evidence="5" id="KW-1185">Reference proteome</keyword>
<dbReference type="InterPro" id="IPR023346">
    <property type="entry name" value="Lysozyme-like_dom_sf"/>
</dbReference>
<dbReference type="InterPro" id="IPR052619">
    <property type="entry name" value="Phage_lysozyme-like"/>
</dbReference>
<sequence>MTLKDKIKKNEGFENHIYKDTRGFATIGYGFLVSSLTKDELTLNGGKVEPMSREAAEQILDLKIKKLCAQVFEVFDWLRDKPQNIQDVVIEMCYQMGVAKVKNFVTTLQHIRVGEYRAAYENGMKSLWAKQTPNRAQRVLNGLFK</sequence>
<dbReference type="PANTHER" id="PTHR37406:SF1">
    <property type="entry name" value="T4-TYPE LYSOZYME 1-RELATED"/>
    <property type="match status" value="1"/>
</dbReference>
<dbReference type="InterPro" id="IPR001165">
    <property type="entry name" value="T4-type_lysozyme"/>
</dbReference>
<dbReference type="InterPro" id="IPR023347">
    <property type="entry name" value="Lysozyme_dom_sf"/>
</dbReference>